<dbReference type="InterPro" id="IPR050362">
    <property type="entry name" value="Cation-dep_OMT"/>
</dbReference>
<reference evidence="5" key="1">
    <citation type="journal article" date="2011" name="PLoS ONE">
        <title>A deep insight into the sialotranscriptome of the gulf coast tick, Amblyomma maculatum.</title>
        <authorList>
            <person name="Karim S."/>
            <person name="Singh P."/>
            <person name="Ribeiro J.M."/>
        </authorList>
    </citation>
    <scope>NUCLEOTIDE SEQUENCE</scope>
    <source>
        <tissue evidence="5">Salivary gland</tissue>
    </source>
</reference>
<proteinExistence type="evidence at transcript level"/>
<evidence type="ECO:0008006" key="6">
    <source>
        <dbReference type="Google" id="ProtNLM"/>
    </source>
</evidence>
<evidence type="ECO:0000256" key="2">
    <source>
        <dbReference type="ARBA" id="ARBA00022679"/>
    </source>
</evidence>
<dbReference type="SUPFAM" id="SSF53335">
    <property type="entry name" value="S-adenosyl-L-methionine-dependent methyltransferases"/>
    <property type="match status" value="1"/>
</dbReference>
<protein>
    <recommendedName>
        <fullName evidence="6">O-methyltransferase domain-containing protein</fullName>
    </recommendedName>
</protein>
<dbReference type="Gene3D" id="3.40.50.150">
    <property type="entry name" value="Vaccinia Virus protein VP39"/>
    <property type="match status" value="1"/>
</dbReference>
<evidence type="ECO:0000313" key="5">
    <source>
        <dbReference type="EMBL" id="AEO35933.1"/>
    </source>
</evidence>
<dbReference type="InterPro" id="IPR002935">
    <property type="entry name" value="SAM_O-MeTrfase"/>
</dbReference>
<dbReference type="GO" id="GO:0008171">
    <property type="term" value="F:O-methyltransferase activity"/>
    <property type="evidence" value="ECO:0007669"/>
    <property type="project" value="InterPro"/>
</dbReference>
<dbReference type="Pfam" id="PF01596">
    <property type="entry name" value="Methyltransf_3"/>
    <property type="match status" value="1"/>
</dbReference>
<keyword evidence="3" id="KW-0949">S-adenosyl-L-methionine</keyword>
<evidence type="ECO:0000256" key="1">
    <source>
        <dbReference type="ARBA" id="ARBA00022603"/>
    </source>
</evidence>
<accession>G3MR15</accession>
<organism evidence="5">
    <name type="scientific">Amblyomma maculatum</name>
    <name type="common">Gulf Coast tick</name>
    <dbReference type="NCBI Taxonomy" id="34609"/>
    <lineage>
        <taxon>Eukaryota</taxon>
        <taxon>Metazoa</taxon>
        <taxon>Ecdysozoa</taxon>
        <taxon>Arthropoda</taxon>
        <taxon>Chelicerata</taxon>
        <taxon>Arachnida</taxon>
        <taxon>Acari</taxon>
        <taxon>Parasitiformes</taxon>
        <taxon>Ixodida</taxon>
        <taxon>Ixodoidea</taxon>
        <taxon>Ixodidae</taxon>
        <taxon>Amblyomminae</taxon>
        <taxon>Amblyomma</taxon>
    </lineage>
</organism>
<keyword evidence="2" id="KW-0808">Transferase</keyword>
<dbReference type="PROSITE" id="PS51682">
    <property type="entry name" value="SAM_OMT_I"/>
    <property type="match status" value="1"/>
</dbReference>
<evidence type="ECO:0000256" key="3">
    <source>
        <dbReference type="ARBA" id="ARBA00022691"/>
    </source>
</evidence>
<comment type="similarity">
    <text evidence="4">Belongs to the class I-like SAM-binding methyltransferase superfamily. Cation-dependent O-methyltransferase family.</text>
</comment>
<dbReference type="GO" id="GO:0008757">
    <property type="term" value="F:S-adenosylmethionine-dependent methyltransferase activity"/>
    <property type="evidence" value="ECO:0007669"/>
    <property type="project" value="TreeGrafter"/>
</dbReference>
<dbReference type="InterPro" id="IPR029063">
    <property type="entry name" value="SAM-dependent_MTases_sf"/>
</dbReference>
<name>G3MR15_AMBMU</name>
<dbReference type="PANTHER" id="PTHR10509">
    <property type="entry name" value="O-METHYLTRANSFERASE-RELATED"/>
    <property type="match status" value="1"/>
</dbReference>
<sequence>MAAFPKASLNTADAAQYIVRHSTIHPTLKELEARTWEIFGHRGKMLSDPPTLNLFELLLRATGAKKYLEIGVFTGLSALSAALALPPDGVVVGLDTNQEFTNVGIPFFKEAGVDHKIDLRIGDGIQSLDALISEGQSGSFDFAFIDAVKEEYDDYYERCLKLVRKGGIIALDNVLWRGRVYDESISDSEVEALRKVNEKLYKDERVHTCILTVGDGVMLALIK</sequence>
<evidence type="ECO:0000256" key="4">
    <source>
        <dbReference type="ARBA" id="ARBA00023453"/>
    </source>
</evidence>
<dbReference type="AlphaFoldDB" id="G3MR15"/>
<keyword evidence="1" id="KW-0489">Methyltransferase</keyword>
<dbReference type="EMBL" id="JO844316">
    <property type="protein sequence ID" value="AEO35933.1"/>
    <property type="molecule type" value="mRNA"/>
</dbReference>
<dbReference type="GO" id="GO:0032259">
    <property type="term" value="P:methylation"/>
    <property type="evidence" value="ECO:0007669"/>
    <property type="project" value="UniProtKB-KW"/>
</dbReference>
<dbReference type="PANTHER" id="PTHR10509:SF93">
    <property type="entry name" value="CATECHOL O-METHYLTRANSFERASE DOMAIN-CONTAINING PROTEIN 1"/>
    <property type="match status" value="1"/>
</dbReference>